<sequence length="544" mass="60844">MFITPSKLRALHFQYCPIRELPDSISNMKHLRYICLSGASFKALPQSIGSLRSLQILTISSCRNLATLPASLGGLLNLQILAIFNCSNLATLPASLGGLLNLQVLVVNRCYQFESMPSSIGDLRNLNVLRIIECSKLQILPESMMKLQKLDCLDLHLINLRELPSGMSNMTNLRNLENSDCYRFTHMPKEMKKLNKLQKLPRFVVDEERGSSIAELRHLQLEGELKILSLGKLKDPSAARAANLKEKGGLRRLHLFKGSSKDESLDDVAVAVLEGLEPPQNICELRMSGGTEFPRWLNMGESSYPKLDYISLFHFSRCKHLPPLGQLQLLKTLDIYGMSLIEVVGREFCGDNGDDVAFPSLDKITFGKMPTWKKWLISEEEDGITRQQSMAFTSLTQLQISDCPELTSLPSLPSLRELHISWCPELASLPSLPSLRELHISWCPELTSLHSLPSLQELTVNSSMKLLKAAGSLRGVGSLKRLKILGSGEEVGVMNGPQDLSSVEELEIIQIGELACVMESMHISYPPFRNCVFIPMQLRYCLKR</sequence>
<evidence type="ECO:0000259" key="3">
    <source>
        <dbReference type="Pfam" id="PF25019"/>
    </source>
</evidence>
<evidence type="ECO:0000259" key="2">
    <source>
        <dbReference type="Pfam" id="PF23598"/>
    </source>
</evidence>
<dbReference type="SUPFAM" id="SSF52058">
    <property type="entry name" value="L domain-like"/>
    <property type="match status" value="1"/>
</dbReference>
<reference evidence="4" key="2">
    <citation type="submission" date="2023-06" db="EMBL/GenBank/DDBJ databases">
        <authorList>
            <person name="Ma L."/>
            <person name="Liu K.-W."/>
            <person name="Li Z."/>
            <person name="Hsiao Y.-Y."/>
            <person name="Qi Y."/>
            <person name="Fu T."/>
            <person name="Tang G."/>
            <person name="Zhang D."/>
            <person name="Sun W.-H."/>
            <person name="Liu D.-K."/>
            <person name="Li Y."/>
            <person name="Chen G.-Z."/>
            <person name="Liu X.-D."/>
            <person name="Liao X.-Y."/>
            <person name="Jiang Y.-T."/>
            <person name="Yu X."/>
            <person name="Hao Y."/>
            <person name="Huang J."/>
            <person name="Zhao X.-W."/>
            <person name="Ke S."/>
            <person name="Chen Y.-Y."/>
            <person name="Wu W.-L."/>
            <person name="Hsu J.-L."/>
            <person name="Lin Y.-F."/>
            <person name="Huang M.-D."/>
            <person name="Li C.-Y."/>
            <person name="Huang L."/>
            <person name="Wang Z.-W."/>
            <person name="Zhao X."/>
            <person name="Zhong W.-Y."/>
            <person name="Peng D.-H."/>
            <person name="Ahmad S."/>
            <person name="Lan S."/>
            <person name="Zhang J.-S."/>
            <person name="Tsai W.-C."/>
            <person name="Van De Peer Y."/>
            <person name="Liu Z.-J."/>
        </authorList>
    </citation>
    <scope>NUCLEOTIDE SEQUENCE</scope>
    <source>
        <strain evidence="4">CP</strain>
        <tissue evidence="4">Leaves</tissue>
    </source>
</reference>
<dbReference type="EMBL" id="JAUJYO010000005">
    <property type="protein sequence ID" value="KAK1317454.1"/>
    <property type="molecule type" value="Genomic_DNA"/>
</dbReference>
<dbReference type="InterPro" id="IPR056789">
    <property type="entry name" value="LRR_R13L1-DRL21"/>
</dbReference>
<dbReference type="PANTHER" id="PTHR47186:SF3">
    <property type="entry name" value="OS09G0267800 PROTEIN"/>
    <property type="match status" value="1"/>
</dbReference>
<dbReference type="AlphaFoldDB" id="A0AAV9EWN1"/>
<gene>
    <name evidence="4" type="ORF">QJS10_CPA05g00603</name>
</gene>
<dbReference type="PANTHER" id="PTHR47186">
    <property type="entry name" value="LEUCINE-RICH REPEAT-CONTAINING PROTEIN 57"/>
    <property type="match status" value="1"/>
</dbReference>
<evidence type="ECO:0000313" key="4">
    <source>
        <dbReference type="EMBL" id="KAK1317454.1"/>
    </source>
</evidence>
<dbReference type="Pfam" id="PF25019">
    <property type="entry name" value="LRR_R13L1-DRL21"/>
    <property type="match status" value="1"/>
</dbReference>
<feature type="domain" description="R13L1/DRL21-like LRR repeat region" evidence="3">
    <location>
        <begin position="213"/>
        <end position="338"/>
    </location>
</feature>
<proteinExistence type="predicted"/>
<evidence type="ECO:0000256" key="1">
    <source>
        <dbReference type="ARBA" id="ARBA00022737"/>
    </source>
</evidence>
<dbReference type="Pfam" id="PF23598">
    <property type="entry name" value="LRR_14"/>
    <property type="match status" value="1"/>
</dbReference>
<organism evidence="4 5">
    <name type="scientific">Acorus calamus</name>
    <name type="common">Sweet flag</name>
    <dbReference type="NCBI Taxonomy" id="4465"/>
    <lineage>
        <taxon>Eukaryota</taxon>
        <taxon>Viridiplantae</taxon>
        <taxon>Streptophyta</taxon>
        <taxon>Embryophyta</taxon>
        <taxon>Tracheophyta</taxon>
        <taxon>Spermatophyta</taxon>
        <taxon>Magnoliopsida</taxon>
        <taxon>Liliopsida</taxon>
        <taxon>Acoraceae</taxon>
        <taxon>Acorus</taxon>
    </lineage>
</organism>
<comment type="caution">
    <text evidence="4">The sequence shown here is derived from an EMBL/GenBank/DDBJ whole genome shotgun (WGS) entry which is preliminary data.</text>
</comment>
<dbReference type="Gene3D" id="3.80.10.10">
    <property type="entry name" value="Ribonuclease Inhibitor"/>
    <property type="match status" value="2"/>
</dbReference>
<dbReference type="InterPro" id="IPR055414">
    <property type="entry name" value="LRR_R13L4/SHOC2-like"/>
</dbReference>
<dbReference type="Proteomes" id="UP001180020">
    <property type="component" value="Unassembled WGS sequence"/>
</dbReference>
<accession>A0AAV9EWN1</accession>
<feature type="domain" description="Disease resistance R13L4/SHOC-2-like LRR" evidence="2">
    <location>
        <begin position="8"/>
        <end position="131"/>
    </location>
</feature>
<keyword evidence="5" id="KW-1185">Reference proteome</keyword>
<name>A0AAV9EWN1_ACOCL</name>
<protein>
    <submittedName>
        <fullName evidence="4">Uncharacterized protein</fullName>
    </submittedName>
</protein>
<evidence type="ECO:0000313" key="5">
    <source>
        <dbReference type="Proteomes" id="UP001180020"/>
    </source>
</evidence>
<reference evidence="4" key="1">
    <citation type="journal article" date="2023" name="Nat. Commun.">
        <title>Diploid and tetraploid genomes of Acorus and the evolution of monocots.</title>
        <authorList>
            <person name="Ma L."/>
            <person name="Liu K.W."/>
            <person name="Li Z."/>
            <person name="Hsiao Y.Y."/>
            <person name="Qi Y."/>
            <person name="Fu T."/>
            <person name="Tang G.D."/>
            <person name="Zhang D."/>
            <person name="Sun W.H."/>
            <person name="Liu D.K."/>
            <person name="Li Y."/>
            <person name="Chen G.Z."/>
            <person name="Liu X.D."/>
            <person name="Liao X.Y."/>
            <person name="Jiang Y.T."/>
            <person name="Yu X."/>
            <person name="Hao Y."/>
            <person name="Huang J."/>
            <person name="Zhao X.W."/>
            <person name="Ke S."/>
            <person name="Chen Y.Y."/>
            <person name="Wu W.L."/>
            <person name="Hsu J.L."/>
            <person name="Lin Y.F."/>
            <person name="Huang M.D."/>
            <person name="Li C.Y."/>
            <person name="Huang L."/>
            <person name="Wang Z.W."/>
            <person name="Zhao X."/>
            <person name="Zhong W.Y."/>
            <person name="Peng D.H."/>
            <person name="Ahmad S."/>
            <person name="Lan S."/>
            <person name="Zhang J.S."/>
            <person name="Tsai W.C."/>
            <person name="Van de Peer Y."/>
            <person name="Liu Z.J."/>
        </authorList>
    </citation>
    <scope>NUCLEOTIDE SEQUENCE</scope>
    <source>
        <strain evidence="4">CP</strain>
    </source>
</reference>
<keyword evidence="1" id="KW-0677">Repeat</keyword>
<dbReference type="InterPro" id="IPR032675">
    <property type="entry name" value="LRR_dom_sf"/>
</dbReference>